<dbReference type="InterPro" id="IPR029058">
    <property type="entry name" value="AB_hydrolase_fold"/>
</dbReference>
<dbReference type="OrthoDB" id="9773549at2"/>
<dbReference type="EMBL" id="AP023354">
    <property type="protein sequence ID" value="BCJ30408.1"/>
    <property type="molecule type" value="Genomic_DNA"/>
</dbReference>
<accession>A0A810L8I5</accession>
<dbReference type="PANTHER" id="PTHR37017:SF11">
    <property type="entry name" value="ESTERASE_LIPASE_THIOESTERASE DOMAIN-CONTAINING PROTEIN"/>
    <property type="match status" value="1"/>
</dbReference>
<sequence>MATFVLIAGACHGGWWYAPLAHRLREYGHRVFTPTLTGLGERAHLLSGTVNLDTHIEDVLAVFAAEQLRETILVGHSYGGMVVSGVADRAPESVDALVYLDAFVPDDGDSCWRLTTEEQRSWYLDVGETGFAVPPLPFYDRRATPHPLASLLQRVRLTRDLSAFRRRDYAYALRWPTASPFEPTWRRLRTDPEWTVHELDSEHDLLRDAPDQVLKILLDAAA</sequence>
<dbReference type="Pfam" id="PF12697">
    <property type="entry name" value="Abhydrolase_6"/>
    <property type="match status" value="1"/>
</dbReference>
<dbReference type="InterPro" id="IPR052897">
    <property type="entry name" value="Sec-Metab_Biosynth_Hydrolase"/>
</dbReference>
<dbReference type="GO" id="GO:0003824">
    <property type="term" value="F:catalytic activity"/>
    <property type="evidence" value="ECO:0007669"/>
    <property type="project" value="UniProtKB-ARBA"/>
</dbReference>
<evidence type="ECO:0000313" key="3">
    <source>
        <dbReference type="Proteomes" id="UP000680750"/>
    </source>
</evidence>
<gene>
    <name evidence="2" type="ORF">Asera_45160</name>
</gene>
<dbReference type="RefSeq" id="WP_030445970.1">
    <property type="nucleotide sequence ID" value="NZ_AP023354.1"/>
</dbReference>
<organism evidence="2 3">
    <name type="scientific">Actinocatenispora sera</name>
    <dbReference type="NCBI Taxonomy" id="390989"/>
    <lineage>
        <taxon>Bacteria</taxon>
        <taxon>Bacillati</taxon>
        <taxon>Actinomycetota</taxon>
        <taxon>Actinomycetes</taxon>
        <taxon>Micromonosporales</taxon>
        <taxon>Micromonosporaceae</taxon>
        <taxon>Actinocatenispora</taxon>
    </lineage>
</organism>
<dbReference type="Proteomes" id="UP000680750">
    <property type="component" value="Chromosome"/>
</dbReference>
<keyword evidence="3" id="KW-1185">Reference proteome</keyword>
<dbReference type="SUPFAM" id="SSF53474">
    <property type="entry name" value="alpha/beta-Hydrolases"/>
    <property type="match status" value="1"/>
</dbReference>
<dbReference type="AlphaFoldDB" id="A0A810L8I5"/>
<evidence type="ECO:0000313" key="2">
    <source>
        <dbReference type="EMBL" id="BCJ30408.1"/>
    </source>
</evidence>
<protein>
    <recommendedName>
        <fullName evidence="1">AB hydrolase-1 domain-containing protein</fullName>
    </recommendedName>
</protein>
<name>A0A810L8I5_9ACTN</name>
<reference evidence="2" key="1">
    <citation type="submission" date="2020-08" db="EMBL/GenBank/DDBJ databases">
        <title>Whole genome shotgun sequence of Actinocatenispora sera NBRC 101916.</title>
        <authorList>
            <person name="Komaki H."/>
            <person name="Tamura T."/>
        </authorList>
    </citation>
    <scope>NUCLEOTIDE SEQUENCE</scope>
    <source>
        <strain evidence="2">NBRC 101916</strain>
    </source>
</reference>
<evidence type="ECO:0000259" key="1">
    <source>
        <dbReference type="Pfam" id="PF12697"/>
    </source>
</evidence>
<dbReference type="PANTHER" id="PTHR37017">
    <property type="entry name" value="AB HYDROLASE-1 DOMAIN-CONTAINING PROTEIN-RELATED"/>
    <property type="match status" value="1"/>
</dbReference>
<feature type="domain" description="AB hydrolase-1" evidence="1">
    <location>
        <begin position="11"/>
        <end position="212"/>
    </location>
</feature>
<dbReference type="InterPro" id="IPR000073">
    <property type="entry name" value="AB_hydrolase_1"/>
</dbReference>
<proteinExistence type="predicted"/>
<dbReference type="Gene3D" id="3.40.50.1820">
    <property type="entry name" value="alpha/beta hydrolase"/>
    <property type="match status" value="1"/>
</dbReference>
<dbReference type="KEGG" id="aser:Asera_45160"/>